<gene>
    <name evidence="2" type="primary">pulG_7</name>
    <name evidence="2" type="ORF">FF011L_41400</name>
</gene>
<dbReference type="EMBL" id="CP036262">
    <property type="protein sequence ID" value="QDS95346.1"/>
    <property type="molecule type" value="Genomic_DNA"/>
</dbReference>
<dbReference type="AlphaFoldDB" id="A0A517MKD2"/>
<dbReference type="SUPFAM" id="SSF54523">
    <property type="entry name" value="Pili subunits"/>
    <property type="match status" value="1"/>
</dbReference>
<dbReference type="InterPro" id="IPR011453">
    <property type="entry name" value="DUF1559"/>
</dbReference>
<proteinExistence type="predicted"/>
<dbReference type="Pfam" id="PF07963">
    <property type="entry name" value="N_methyl"/>
    <property type="match status" value="1"/>
</dbReference>
<feature type="domain" description="DUF1559" evidence="1">
    <location>
        <begin position="34"/>
        <end position="280"/>
    </location>
</feature>
<accession>A0A517MKD2</accession>
<evidence type="ECO:0000259" key="1">
    <source>
        <dbReference type="Pfam" id="PF07596"/>
    </source>
</evidence>
<evidence type="ECO:0000313" key="3">
    <source>
        <dbReference type="Proteomes" id="UP000320672"/>
    </source>
</evidence>
<sequence>MMPTKRRRGFTLVELLVVIAIIGVLVGLLLPAVQAAREAARRMSCGNNLKQIGLAMHNYHDSLGQFPTGSSSCCWGTWLPLIFPYMEQGNIAELYVDWGNTAGARYSHAPNTTNVTTVRQAAFSCPSDLDNAPFSGIVNHSYAVNYGNTGYSQQATLNGVTFGSAPFAPRLGQKYGFRDVIDGTSSTLMVAEVRQGQKTDLRGFLWWGDASGFTTYLGPNSPLPDRIYTAYYCNEVPGMPCDVSSGTNPTMFASRSLHPSVVQAVNCDGSVQIHSETIDLNLWRARSTTQGREVIGD</sequence>
<protein>
    <submittedName>
        <fullName evidence="2">Type II secretion system protein G</fullName>
    </submittedName>
</protein>
<dbReference type="InterPro" id="IPR045584">
    <property type="entry name" value="Pilin-like"/>
</dbReference>
<dbReference type="PANTHER" id="PTHR30093:SF2">
    <property type="entry name" value="TYPE II SECRETION SYSTEM PROTEIN H"/>
    <property type="match status" value="1"/>
</dbReference>
<dbReference type="NCBIfam" id="TIGR02532">
    <property type="entry name" value="IV_pilin_GFxxxE"/>
    <property type="match status" value="1"/>
</dbReference>
<dbReference type="Proteomes" id="UP000320672">
    <property type="component" value="Chromosome"/>
</dbReference>
<dbReference type="PANTHER" id="PTHR30093">
    <property type="entry name" value="GENERAL SECRETION PATHWAY PROTEIN G"/>
    <property type="match status" value="1"/>
</dbReference>
<keyword evidence="3" id="KW-1185">Reference proteome</keyword>
<organism evidence="2 3">
    <name type="scientific">Roseimaritima multifibrata</name>
    <dbReference type="NCBI Taxonomy" id="1930274"/>
    <lineage>
        <taxon>Bacteria</taxon>
        <taxon>Pseudomonadati</taxon>
        <taxon>Planctomycetota</taxon>
        <taxon>Planctomycetia</taxon>
        <taxon>Pirellulales</taxon>
        <taxon>Pirellulaceae</taxon>
        <taxon>Roseimaritima</taxon>
    </lineage>
</organism>
<dbReference type="InterPro" id="IPR012902">
    <property type="entry name" value="N_methyl_site"/>
</dbReference>
<dbReference type="PROSITE" id="PS00409">
    <property type="entry name" value="PROKAR_NTER_METHYL"/>
    <property type="match status" value="1"/>
</dbReference>
<evidence type="ECO:0000313" key="2">
    <source>
        <dbReference type="EMBL" id="QDS95346.1"/>
    </source>
</evidence>
<dbReference type="KEGG" id="rml:FF011L_41400"/>
<name>A0A517MKD2_9BACT</name>
<dbReference type="Pfam" id="PF07596">
    <property type="entry name" value="SBP_bac_10"/>
    <property type="match status" value="1"/>
</dbReference>
<reference evidence="2 3" key="1">
    <citation type="submission" date="2019-02" db="EMBL/GenBank/DDBJ databases">
        <title>Deep-cultivation of Planctomycetes and their phenomic and genomic characterization uncovers novel biology.</title>
        <authorList>
            <person name="Wiegand S."/>
            <person name="Jogler M."/>
            <person name="Boedeker C."/>
            <person name="Pinto D."/>
            <person name="Vollmers J."/>
            <person name="Rivas-Marin E."/>
            <person name="Kohn T."/>
            <person name="Peeters S.H."/>
            <person name="Heuer A."/>
            <person name="Rast P."/>
            <person name="Oberbeckmann S."/>
            <person name="Bunk B."/>
            <person name="Jeske O."/>
            <person name="Meyerdierks A."/>
            <person name="Storesund J.E."/>
            <person name="Kallscheuer N."/>
            <person name="Luecker S."/>
            <person name="Lage O.M."/>
            <person name="Pohl T."/>
            <person name="Merkel B.J."/>
            <person name="Hornburger P."/>
            <person name="Mueller R.-W."/>
            <person name="Bruemmer F."/>
            <person name="Labrenz M."/>
            <person name="Spormann A.M."/>
            <person name="Op den Camp H."/>
            <person name="Overmann J."/>
            <person name="Amann R."/>
            <person name="Jetten M.S.M."/>
            <person name="Mascher T."/>
            <person name="Medema M.H."/>
            <person name="Devos D.P."/>
            <person name="Kaster A.-K."/>
            <person name="Ovreas L."/>
            <person name="Rohde M."/>
            <person name="Galperin M.Y."/>
            <person name="Jogler C."/>
        </authorList>
    </citation>
    <scope>NUCLEOTIDE SEQUENCE [LARGE SCALE GENOMIC DNA]</scope>
    <source>
        <strain evidence="2 3">FF011L</strain>
    </source>
</reference>
<dbReference type="Gene3D" id="3.30.700.10">
    <property type="entry name" value="Glycoprotein, Type 4 Pilin"/>
    <property type="match status" value="1"/>
</dbReference>